<dbReference type="InterPro" id="IPR053222">
    <property type="entry name" value="Zygotic_Embryogenesis-Asso"/>
</dbReference>
<sequence length="303" mass="35468">MSVTTPLIPLKLLELPPRAINKVLNIISFFQLLVLVIIGKFDLNSVSHPIAEELYIGLHFYGLFVNLMFKYGPNVKIWMHPKRSVKISMDNHEVVFDKRLTADQLFKKLAPFLRKLPKSITITESSDDCFYFFRELIGVRFHRITLQTSNLNFRRIGKWLILMINNCNELVLTVDNLPTSFRNQVFCRNLEFLLIGPSFSIKYNDFLLFNTSRIEMNNEMMPETVKLYVTLWIKGANGQLSSLRVKLYNRLYRNTDQFFFVLLVDYMFAGFEKEGRQDYSVQNIAGKTALGSLEDYNFYFDVL</sequence>
<dbReference type="PANTHER" id="PTHR22899:SF0">
    <property type="entry name" value="F-BOX ASSOCIATED DOMAIN-CONTAINING PROTEIN-RELATED"/>
    <property type="match status" value="1"/>
</dbReference>
<proteinExistence type="predicted"/>
<dbReference type="AlphaFoldDB" id="O61798"/>
<dbReference type="PIR" id="F89751">
    <property type="entry name" value="F89751"/>
</dbReference>
<dbReference type="CTD" id="183164"/>
<gene>
    <name evidence="2 4" type="ORF">C33E10.8</name>
    <name evidence="2" type="ORF">CELE_C33E10.8</name>
</gene>
<dbReference type="GeneID" id="183164"/>
<evidence type="ECO:0000313" key="2">
    <source>
        <dbReference type="EMBL" id="CCD66495.1"/>
    </source>
</evidence>
<dbReference type="InterPro" id="IPR012885">
    <property type="entry name" value="F-box_Sdz-33"/>
</dbReference>
<dbReference type="Proteomes" id="UP000001940">
    <property type="component" value="Chromosome X"/>
</dbReference>
<dbReference type="PaxDb" id="6239-C33E10.8"/>
<keyword evidence="3" id="KW-1185">Reference proteome</keyword>
<feature type="domain" description="Sdz-33 F-box" evidence="1">
    <location>
        <begin position="183"/>
        <end position="245"/>
    </location>
</feature>
<dbReference type="PANTHER" id="PTHR22899">
    <property type="entry name" value="CYCLIN-RELATED F-BOX FAMILY"/>
    <property type="match status" value="1"/>
</dbReference>
<reference evidence="2 3" key="1">
    <citation type="journal article" date="1998" name="Science">
        <title>Genome sequence of the nematode C. elegans: a platform for investigating biology.</title>
        <authorList>
            <consortium name="The C. elegans sequencing consortium"/>
            <person name="Sulson J.E."/>
            <person name="Waterston R."/>
        </authorList>
    </citation>
    <scope>NUCLEOTIDE SEQUENCE [LARGE SCALE GENOMIC DNA]</scope>
    <source>
        <strain evidence="2 3">Bristol N2</strain>
    </source>
</reference>
<dbReference type="UCSC" id="C33E10.8">
    <property type="organism name" value="c. elegans"/>
</dbReference>
<evidence type="ECO:0000313" key="4">
    <source>
        <dbReference type="WormBase" id="C33E10.8"/>
    </source>
</evidence>
<dbReference type="InParanoid" id="O61798"/>
<evidence type="ECO:0000313" key="3">
    <source>
        <dbReference type="Proteomes" id="UP000001940"/>
    </source>
</evidence>
<dbReference type="EMBL" id="BX284606">
    <property type="protein sequence ID" value="CCD66495.1"/>
    <property type="molecule type" value="Genomic_DNA"/>
</dbReference>
<dbReference type="RefSeq" id="NP_510805.2">
    <property type="nucleotide sequence ID" value="NM_078404.4"/>
</dbReference>
<dbReference type="KEGG" id="cel:CELE_C33E10.8"/>
<dbReference type="AGR" id="WB:WBGene00016349"/>
<dbReference type="Bgee" id="WBGene00016349">
    <property type="expression patterns" value="Expressed in multicellular organism and 2 other cell types or tissues"/>
</dbReference>
<protein>
    <submittedName>
        <fullName evidence="2">F-box associated domain-containing protein</fullName>
    </submittedName>
</protein>
<dbReference type="WormBase" id="C33E10.8">
    <property type="protein sequence ID" value="CE35420"/>
    <property type="gene ID" value="WBGene00016349"/>
</dbReference>
<dbReference type="HOGENOM" id="CLU_918997_0_0_1"/>
<evidence type="ECO:0000259" key="1">
    <source>
        <dbReference type="Pfam" id="PF07735"/>
    </source>
</evidence>
<accession>O61798</accession>
<dbReference type="Pfam" id="PF07735">
    <property type="entry name" value="FBA_2"/>
    <property type="match status" value="1"/>
</dbReference>
<name>O61798_CAEEL</name>
<organism evidence="2 3">
    <name type="scientific">Caenorhabditis elegans</name>
    <dbReference type="NCBI Taxonomy" id="6239"/>
    <lineage>
        <taxon>Eukaryota</taxon>
        <taxon>Metazoa</taxon>
        <taxon>Ecdysozoa</taxon>
        <taxon>Nematoda</taxon>
        <taxon>Chromadorea</taxon>
        <taxon>Rhabditida</taxon>
        <taxon>Rhabditina</taxon>
        <taxon>Rhabditomorpha</taxon>
        <taxon>Rhabditoidea</taxon>
        <taxon>Rhabditidae</taxon>
        <taxon>Peloderinae</taxon>
        <taxon>Caenorhabditis</taxon>
    </lineage>
</organism>